<accession>A0ACC0ZE18</accession>
<gene>
    <name evidence="1" type="ORF">Pint_15744</name>
</gene>
<evidence type="ECO:0000313" key="1">
    <source>
        <dbReference type="EMBL" id="KAJ0049283.1"/>
    </source>
</evidence>
<dbReference type="Proteomes" id="UP001163603">
    <property type="component" value="Chromosome 2"/>
</dbReference>
<organism evidence="1 2">
    <name type="scientific">Pistacia integerrima</name>
    <dbReference type="NCBI Taxonomy" id="434235"/>
    <lineage>
        <taxon>Eukaryota</taxon>
        <taxon>Viridiplantae</taxon>
        <taxon>Streptophyta</taxon>
        <taxon>Embryophyta</taxon>
        <taxon>Tracheophyta</taxon>
        <taxon>Spermatophyta</taxon>
        <taxon>Magnoliopsida</taxon>
        <taxon>eudicotyledons</taxon>
        <taxon>Gunneridae</taxon>
        <taxon>Pentapetalae</taxon>
        <taxon>rosids</taxon>
        <taxon>malvids</taxon>
        <taxon>Sapindales</taxon>
        <taxon>Anacardiaceae</taxon>
        <taxon>Pistacia</taxon>
    </lineage>
</organism>
<evidence type="ECO:0000313" key="2">
    <source>
        <dbReference type="Proteomes" id="UP001163603"/>
    </source>
</evidence>
<reference evidence="2" key="1">
    <citation type="journal article" date="2023" name="G3 (Bethesda)">
        <title>Genome assembly and association tests identify interacting loci associated with vigor, precocity, and sex in interspecific pistachio rootstocks.</title>
        <authorList>
            <person name="Palmer W."/>
            <person name="Jacygrad E."/>
            <person name="Sagayaradj S."/>
            <person name="Cavanaugh K."/>
            <person name="Han R."/>
            <person name="Bertier L."/>
            <person name="Beede B."/>
            <person name="Kafkas S."/>
            <person name="Golino D."/>
            <person name="Preece J."/>
            <person name="Michelmore R."/>
        </authorList>
    </citation>
    <scope>NUCLEOTIDE SEQUENCE [LARGE SCALE GENOMIC DNA]</scope>
</reference>
<sequence length="85" mass="9754">MNTPEIVQHNSNDPMEASKERREQVQKQKVEEVERDARKTMGVGAMAKDLIRESIITQHDDDKAQHPDDVLVFSRSVHKIDSSLE</sequence>
<protein>
    <submittedName>
        <fullName evidence="1">Uncharacterized protein</fullName>
    </submittedName>
</protein>
<keyword evidence="2" id="KW-1185">Reference proteome</keyword>
<proteinExistence type="predicted"/>
<comment type="caution">
    <text evidence="1">The sequence shown here is derived from an EMBL/GenBank/DDBJ whole genome shotgun (WGS) entry which is preliminary data.</text>
</comment>
<dbReference type="EMBL" id="CM047737">
    <property type="protein sequence ID" value="KAJ0049283.1"/>
    <property type="molecule type" value="Genomic_DNA"/>
</dbReference>
<name>A0ACC0ZE18_9ROSI</name>